<protein>
    <submittedName>
        <fullName evidence="2">Cell division protein DivIC (FtsB), stabilizes FtsL against RasP cleavage</fullName>
    </submittedName>
</protein>
<dbReference type="AlphaFoldDB" id="A0A6J4NT98"/>
<feature type="non-terminal residue" evidence="2">
    <location>
        <position position="97"/>
    </location>
</feature>
<accession>A0A6J4NT98</accession>
<evidence type="ECO:0000313" key="2">
    <source>
        <dbReference type="EMBL" id="CAA9396882.1"/>
    </source>
</evidence>
<feature type="region of interest" description="Disordered" evidence="1">
    <location>
        <begin position="33"/>
        <end position="97"/>
    </location>
</feature>
<gene>
    <name evidence="2" type="ORF">AVDCRST_MAG51-652</name>
</gene>
<keyword evidence="2" id="KW-0131">Cell cycle</keyword>
<feature type="compositionally biased region" description="Basic and acidic residues" evidence="1">
    <location>
        <begin position="85"/>
        <end position="97"/>
    </location>
</feature>
<name>A0A6J4NT98_9BURK</name>
<organism evidence="2">
    <name type="scientific">uncultured Ramlibacter sp</name>
    <dbReference type="NCBI Taxonomy" id="260755"/>
    <lineage>
        <taxon>Bacteria</taxon>
        <taxon>Pseudomonadati</taxon>
        <taxon>Pseudomonadota</taxon>
        <taxon>Betaproteobacteria</taxon>
        <taxon>Burkholderiales</taxon>
        <taxon>Comamonadaceae</taxon>
        <taxon>Ramlibacter</taxon>
        <taxon>environmental samples</taxon>
    </lineage>
</organism>
<evidence type="ECO:0000256" key="1">
    <source>
        <dbReference type="SAM" id="MobiDB-lite"/>
    </source>
</evidence>
<feature type="non-terminal residue" evidence="2">
    <location>
        <position position="1"/>
    </location>
</feature>
<feature type="compositionally biased region" description="Basic residues" evidence="1">
    <location>
        <begin position="1"/>
        <end position="11"/>
    </location>
</feature>
<dbReference type="EMBL" id="CADCUX010000178">
    <property type="protein sequence ID" value="CAA9396882.1"/>
    <property type="molecule type" value="Genomic_DNA"/>
</dbReference>
<feature type="compositionally biased region" description="Low complexity" evidence="1">
    <location>
        <begin position="38"/>
        <end position="64"/>
    </location>
</feature>
<proteinExistence type="predicted"/>
<keyword evidence="2" id="KW-0132">Cell division</keyword>
<dbReference type="GO" id="GO:0051301">
    <property type="term" value="P:cell division"/>
    <property type="evidence" value="ECO:0007669"/>
    <property type="project" value="UniProtKB-KW"/>
</dbReference>
<feature type="compositionally biased region" description="Basic and acidic residues" evidence="1">
    <location>
        <begin position="68"/>
        <end position="78"/>
    </location>
</feature>
<reference evidence="2" key="1">
    <citation type="submission" date="2020-02" db="EMBL/GenBank/DDBJ databases">
        <authorList>
            <person name="Meier V. D."/>
        </authorList>
    </citation>
    <scope>NUCLEOTIDE SEQUENCE</scope>
    <source>
        <strain evidence="2">AVDCRST_MAG51</strain>
    </source>
</reference>
<sequence>DSALGHPHHPGPARGAADGGPCAALVRPRQCRQRGRHAAQAAGPAGRQWAVAAGQRAARGRSAGLEGRAGDGRGEGPHRARHGQAQRDLRQRRAAEV</sequence>
<feature type="compositionally biased region" description="Low complexity" evidence="1">
    <location>
        <begin position="12"/>
        <end position="21"/>
    </location>
</feature>
<feature type="region of interest" description="Disordered" evidence="1">
    <location>
        <begin position="1"/>
        <end position="21"/>
    </location>
</feature>